<evidence type="ECO:0000256" key="11">
    <source>
        <dbReference type="ARBA" id="ARBA00057735"/>
    </source>
</evidence>
<evidence type="ECO:0000256" key="10">
    <source>
        <dbReference type="ARBA" id="ARBA00048743"/>
    </source>
</evidence>
<dbReference type="InterPro" id="IPR039430">
    <property type="entry name" value="Thymidylate_kin-like_dom"/>
</dbReference>
<keyword evidence="16" id="KW-1185">Reference proteome</keyword>
<keyword evidence="5 12" id="KW-0545">Nucleotide biosynthesis</keyword>
<evidence type="ECO:0000259" key="14">
    <source>
        <dbReference type="Pfam" id="PF02223"/>
    </source>
</evidence>
<feature type="domain" description="Thymidylate kinase-like" evidence="14">
    <location>
        <begin position="23"/>
        <end position="187"/>
    </location>
</feature>
<evidence type="ECO:0000256" key="2">
    <source>
        <dbReference type="ARBA" id="ARBA00012980"/>
    </source>
</evidence>
<dbReference type="AlphaFoldDB" id="A0A5B9VXW2"/>
<gene>
    <name evidence="12 15" type="primary">tmk</name>
    <name evidence="15" type="ORF">OJF2_16290</name>
</gene>
<dbReference type="Proteomes" id="UP000324233">
    <property type="component" value="Chromosome"/>
</dbReference>
<dbReference type="CDD" id="cd01672">
    <property type="entry name" value="TMPK"/>
    <property type="match status" value="1"/>
</dbReference>
<feature type="region of interest" description="Disordered" evidence="13">
    <location>
        <begin position="1"/>
        <end position="24"/>
    </location>
</feature>
<proteinExistence type="inferred from homology"/>
<keyword evidence="4 12" id="KW-0808">Transferase</keyword>
<dbReference type="GO" id="GO:0006227">
    <property type="term" value="P:dUDP biosynthetic process"/>
    <property type="evidence" value="ECO:0007669"/>
    <property type="project" value="TreeGrafter"/>
</dbReference>
<comment type="similarity">
    <text evidence="1 12">Belongs to the thymidylate kinase family.</text>
</comment>
<evidence type="ECO:0000256" key="6">
    <source>
        <dbReference type="ARBA" id="ARBA00022741"/>
    </source>
</evidence>
<dbReference type="OrthoDB" id="9774907at2"/>
<name>A0A5B9VXW2_9BACT</name>
<evidence type="ECO:0000256" key="9">
    <source>
        <dbReference type="ARBA" id="ARBA00029962"/>
    </source>
</evidence>
<comment type="function">
    <text evidence="11 12">Phosphorylation of dTMP to form dTDP in both de novo and salvage pathways of dTTP synthesis.</text>
</comment>
<dbReference type="NCBIfam" id="TIGR00041">
    <property type="entry name" value="DTMP_kinase"/>
    <property type="match status" value="1"/>
</dbReference>
<evidence type="ECO:0000256" key="1">
    <source>
        <dbReference type="ARBA" id="ARBA00009776"/>
    </source>
</evidence>
<dbReference type="KEGG" id="agv:OJF2_16290"/>
<evidence type="ECO:0000256" key="3">
    <source>
        <dbReference type="ARBA" id="ARBA00017144"/>
    </source>
</evidence>
<evidence type="ECO:0000256" key="12">
    <source>
        <dbReference type="HAMAP-Rule" id="MF_00165"/>
    </source>
</evidence>
<dbReference type="FunFam" id="3.40.50.300:FF:000225">
    <property type="entry name" value="Thymidylate kinase"/>
    <property type="match status" value="1"/>
</dbReference>
<dbReference type="RefSeq" id="WP_148592798.1">
    <property type="nucleotide sequence ID" value="NZ_CP042997.1"/>
</dbReference>
<evidence type="ECO:0000256" key="13">
    <source>
        <dbReference type="SAM" id="MobiDB-lite"/>
    </source>
</evidence>
<dbReference type="GO" id="GO:0006235">
    <property type="term" value="P:dTTP biosynthetic process"/>
    <property type="evidence" value="ECO:0007669"/>
    <property type="project" value="UniProtKB-UniRule"/>
</dbReference>
<dbReference type="PANTHER" id="PTHR10344:SF4">
    <property type="entry name" value="UMP-CMP KINASE 2, MITOCHONDRIAL"/>
    <property type="match status" value="1"/>
</dbReference>
<dbReference type="PANTHER" id="PTHR10344">
    <property type="entry name" value="THYMIDYLATE KINASE"/>
    <property type="match status" value="1"/>
</dbReference>
<evidence type="ECO:0000313" key="15">
    <source>
        <dbReference type="EMBL" id="QEH33132.1"/>
    </source>
</evidence>
<evidence type="ECO:0000256" key="8">
    <source>
        <dbReference type="ARBA" id="ARBA00022840"/>
    </source>
</evidence>
<accession>A0A5B9VXW2</accession>
<evidence type="ECO:0000256" key="7">
    <source>
        <dbReference type="ARBA" id="ARBA00022777"/>
    </source>
</evidence>
<keyword evidence="7 12" id="KW-0418">Kinase</keyword>
<evidence type="ECO:0000313" key="16">
    <source>
        <dbReference type="Proteomes" id="UP000324233"/>
    </source>
</evidence>
<evidence type="ECO:0000256" key="5">
    <source>
        <dbReference type="ARBA" id="ARBA00022727"/>
    </source>
</evidence>
<dbReference type="PROSITE" id="PS01331">
    <property type="entry name" value="THYMIDYLATE_KINASE"/>
    <property type="match status" value="1"/>
</dbReference>
<reference evidence="15 16" key="1">
    <citation type="submission" date="2019-08" db="EMBL/GenBank/DDBJ databases">
        <title>Deep-cultivation of Planctomycetes and their phenomic and genomic characterization uncovers novel biology.</title>
        <authorList>
            <person name="Wiegand S."/>
            <person name="Jogler M."/>
            <person name="Boedeker C."/>
            <person name="Pinto D."/>
            <person name="Vollmers J."/>
            <person name="Rivas-Marin E."/>
            <person name="Kohn T."/>
            <person name="Peeters S.H."/>
            <person name="Heuer A."/>
            <person name="Rast P."/>
            <person name="Oberbeckmann S."/>
            <person name="Bunk B."/>
            <person name="Jeske O."/>
            <person name="Meyerdierks A."/>
            <person name="Storesund J.E."/>
            <person name="Kallscheuer N."/>
            <person name="Luecker S."/>
            <person name="Lage O.M."/>
            <person name="Pohl T."/>
            <person name="Merkel B.J."/>
            <person name="Hornburger P."/>
            <person name="Mueller R.-W."/>
            <person name="Bruemmer F."/>
            <person name="Labrenz M."/>
            <person name="Spormann A.M."/>
            <person name="Op den Camp H."/>
            <person name="Overmann J."/>
            <person name="Amann R."/>
            <person name="Jetten M.S.M."/>
            <person name="Mascher T."/>
            <person name="Medema M.H."/>
            <person name="Devos D.P."/>
            <person name="Kaster A.-K."/>
            <person name="Ovreas L."/>
            <person name="Rohde M."/>
            <person name="Galperin M.Y."/>
            <person name="Jogler C."/>
        </authorList>
    </citation>
    <scope>NUCLEOTIDE SEQUENCE [LARGE SCALE GENOMIC DNA]</scope>
    <source>
        <strain evidence="15 16">OJF2</strain>
    </source>
</reference>
<comment type="catalytic activity">
    <reaction evidence="10 12">
        <text>dTMP + ATP = dTDP + ADP</text>
        <dbReference type="Rhea" id="RHEA:13517"/>
        <dbReference type="ChEBI" id="CHEBI:30616"/>
        <dbReference type="ChEBI" id="CHEBI:58369"/>
        <dbReference type="ChEBI" id="CHEBI:63528"/>
        <dbReference type="ChEBI" id="CHEBI:456216"/>
        <dbReference type="EC" id="2.7.4.9"/>
    </reaction>
</comment>
<evidence type="ECO:0000256" key="4">
    <source>
        <dbReference type="ARBA" id="ARBA00022679"/>
    </source>
</evidence>
<dbReference type="GO" id="GO:0004798">
    <property type="term" value="F:dTMP kinase activity"/>
    <property type="evidence" value="ECO:0007669"/>
    <property type="project" value="UniProtKB-UniRule"/>
</dbReference>
<dbReference type="InterPro" id="IPR027417">
    <property type="entry name" value="P-loop_NTPase"/>
</dbReference>
<organism evidence="15 16">
    <name type="scientific">Aquisphaera giovannonii</name>
    <dbReference type="NCBI Taxonomy" id="406548"/>
    <lineage>
        <taxon>Bacteria</taxon>
        <taxon>Pseudomonadati</taxon>
        <taxon>Planctomycetota</taxon>
        <taxon>Planctomycetia</taxon>
        <taxon>Isosphaerales</taxon>
        <taxon>Isosphaeraceae</taxon>
        <taxon>Aquisphaera</taxon>
    </lineage>
</organism>
<keyword evidence="6 12" id="KW-0547">Nucleotide-binding</keyword>
<sequence>MPEESTAPSTPRPHPHPGFFLALEGPDGGGKTTQAARLVAWLREAGLDVVACHDPGSTVVGERLRQIVLDRASVHLSIRAEVFIYMASRAQLVDEVIRPSLAAGRVVVTDRFLLSSLVYQGYAGGLPLGLVADLGRAATDGLLPDLTLILDVPLDAARRRVGPGRDRIEDRPDSYRRLVREGFLDVAGRGGGVEPAAYAAPVAVLDAQQDAEAVFDRIKSEVGRVLGIGPRA</sequence>
<dbReference type="Pfam" id="PF02223">
    <property type="entry name" value="Thymidylate_kin"/>
    <property type="match status" value="1"/>
</dbReference>
<dbReference type="SUPFAM" id="SSF52540">
    <property type="entry name" value="P-loop containing nucleoside triphosphate hydrolases"/>
    <property type="match status" value="1"/>
</dbReference>
<dbReference type="InterPro" id="IPR018095">
    <property type="entry name" value="Thymidylate_kin_CS"/>
</dbReference>
<dbReference type="EC" id="2.7.4.9" evidence="2 12"/>
<dbReference type="EMBL" id="CP042997">
    <property type="protein sequence ID" value="QEH33132.1"/>
    <property type="molecule type" value="Genomic_DNA"/>
</dbReference>
<feature type="binding site" evidence="12">
    <location>
        <begin position="25"/>
        <end position="32"/>
    </location>
    <ligand>
        <name>ATP</name>
        <dbReference type="ChEBI" id="CHEBI:30616"/>
    </ligand>
</feature>
<protein>
    <recommendedName>
        <fullName evidence="3 12">Thymidylate kinase</fullName>
        <ecNumber evidence="2 12">2.7.4.9</ecNumber>
    </recommendedName>
    <alternativeName>
        <fullName evidence="9 12">dTMP kinase</fullName>
    </alternativeName>
</protein>
<dbReference type="HAMAP" id="MF_00165">
    <property type="entry name" value="Thymidylate_kinase"/>
    <property type="match status" value="1"/>
</dbReference>
<dbReference type="GO" id="GO:0005524">
    <property type="term" value="F:ATP binding"/>
    <property type="evidence" value="ECO:0007669"/>
    <property type="project" value="UniProtKB-UniRule"/>
</dbReference>
<keyword evidence="8 12" id="KW-0067">ATP-binding</keyword>
<dbReference type="InterPro" id="IPR018094">
    <property type="entry name" value="Thymidylate_kinase"/>
</dbReference>
<dbReference type="GO" id="GO:0006233">
    <property type="term" value="P:dTDP biosynthetic process"/>
    <property type="evidence" value="ECO:0007669"/>
    <property type="project" value="InterPro"/>
</dbReference>
<dbReference type="GO" id="GO:0005829">
    <property type="term" value="C:cytosol"/>
    <property type="evidence" value="ECO:0007669"/>
    <property type="project" value="TreeGrafter"/>
</dbReference>
<dbReference type="Gene3D" id="3.40.50.300">
    <property type="entry name" value="P-loop containing nucleotide triphosphate hydrolases"/>
    <property type="match status" value="1"/>
</dbReference>